<dbReference type="GO" id="GO:0048367">
    <property type="term" value="P:shoot system development"/>
    <property type="evidence" value="ECO:0007669"/>
    <property type="project" value="InterPro"/>
</dbReference>
<name>A0AAQ3X9T2_PASNO</name>
<dbReference type="GO" id="GO:0048364">
    <property type="term" value="P:root development"/>
    <property type="evidence" value="ECO:0007669"/>
    <property type="project" value="InterPro"/>
</dbReference>
<evidence type="ECO:0000313" key="2">
    <source>
        <dbReference type="EMBL" id="WVZ91746.1"/>
    </source>
</evidence>
<evidence type="ECO:0000313" key="3">
    <source>
        <dbReference type="Proteomes" id="UP001341281"/>
    </source>
</evidence>
<feature type="compositionally biased region" description="Low complexity" evidence="1">
    <location>
        <begin position="605"/>
        <end position="614"/>
    </location>
</feature>
<dbReference type="Proteomes" id="UP001341281">
    <property type="component" value="Chromosome 09"/>
</dbReference>
<dbReference type="Pfam" id="PF03087">
    <property type="entry name" value="BPS1"/>
    <property type="match status" value="4"/>
</dbReference>
<dbReference type="PANTHER" id="PTHR33070:SF72">
    <property type="entry name" value="OS08G0551300 PROTEIN"/>
    <property type="match status" value="1"/>
</dbReference>
<evidence type="ECO:0000256" key="1">
    <source>
        <dbReference type="SAM" id="MobiDB-lite"/>
    </source>
</evidence>
<protein>
    <submittedName>
        <fullName evidence="2">Uncharacterized protein</fullName>
    </submittedName>
</protein>
<accession>A0AAQ3X9T2</accession>
<gene>
    <name evidence="2" type="ORF">U9M48_037875</name>
</gene>
<organism evidence="2 3">
    <name type="scientific">Paspalum notatum var. saurae</name>
    <dbReference type="NCBI Taxonomy" id="547442"/>
    <lineage>
        <taxon>Eukaryota</taxon>
        <taxon>Viridiplantae</taxon>
        <taxon>Streptophyta</taxon>
        <taxon>Embryophyta</taxon>
        <taxon>Tracheophyta</taxon>
        <taxon>Spermatophyta</taxon>
        <taxon>Magnoliopsida</taxon>
        <taxon>Liliopsida</taxon>
        <taxon>Poales</taxon>
        <taxon>Poaceae</taxon>
        <taxon>PACMAD clade</taxon>
        <taxon>Panicoideae</taxon>
        <taxon>Andropogonodae</taxon>
        <taxon>Paspaleae</taxon>
        <taxon>Paspalinae</taxon>
        <taxon>Paspalum</taxon>
    </lineage>
</organism>
<sequence>MEAIEFESLYAALEPDIPRTCTLPGDYKWRIPASDCLNTDEPSMKPLLFLVVTEEVPALLPTSPHHPPLNVRLIISRDREREHQHPNRHLSICLSILISLLSAETTNQINPHPNMAGHQRSTSWPSMAHSNKTEVQQALHTIISLVSAPSTTIKAVCDSLRRLGDVYSYINEAICLHSNQVQRRNSLLEEEMERSLQVLDLCNALQESFTDLKMTVQELQMVLNRGDRDLPSAQVKAQSYARLVKKAKHHLKKAVTKSSPHHEDAWLVSLLATARGIAVSALKSAVELLSKQMAATCSTSKWSLVTKPIQKRRVSCEEVQLQALELGIVGLESSVENLFRSLIQTRFSIHWIKASTPSMASRLRSSSLPSSPRSNKTGVDQQLEKLKTTISSPLAAIDTLCNGFRMLVSIYDSIEEMMCTPSNQVSLCQTLQRKTVEEELGQSLVLLDLCKAMQESFIELKMIVHELLLGLKRGDDAAAQVKAYIQMTKKAHRQFKACKKITSDKKGYRVVKVLAEARLITTLLLKSTSWFLSKQFQTPKRSIIPEGKMCEADKLQALECSIRNLESGVELLYRRLILCRVSLLNTLSSYRRHLTALLLASSQTSSSRRPSPISHGASSPPPWHHPQGLSPIFTAALRRRPSSTPSADDPVLCVQNLKRTMASSSETIDTMCGGLSKLGSLYSGIEEMMCTPSNQANLFQTMQRKAVEEELGGSLILFDLCNTVQETSIKLKMIIKNCS</sequence>
<keyword evidence="3" id="KW-1185">Reference proteome</keyword>
<reference evidence="2 3" key="1">
    <citation type="submission" date="2024-02" db="EMBL/GenBank/DDBJ databases">
        <title>High-quality chromosome-scale genome assembly of Pensacola bahiagrass (Paspalum notatum Flugge var. saurae).</title>
        <authorList>
            <person name="Vega J.M."/>
            <person name="Podio M."/>
            <person name="Orjuela J."/>
            <person name="Siena L.A."/>
            <person name="Pessino S.C."/>
            <person name="Combes M.C."/>
            <person name="Mariac C."/>
            <person name="Albertini E."/>
            <person name="Pupilli F."/>
            <person name="Ortiz J.P.A."/>
            <person name="Leblanc O."/>
        </authorList>
    </citation>
    <scope>NUCLEOTIDE SEQUENCE [LARGE SCALE GENOMIC DNA]</scope>
    <source>
        <strain evidence="2">R1</strain>
        <tissue evidence="2">Leaf</tissue>
    </source>
</reference>
<dbReference type="EMBL" id="CP144753">
    <property type="protein sequence ID" value="WVZ91746.1"/>
    <property type="molecule type" value="Genomic_DNA"/>
</dbReference>
<feature type="region of interest" description="Disordered" evidence="1">
    <location>
        <begin position="605"/>
        <end position="626"/>
    </location>
</feature>
<dbReference type="PANTHER" id="PTHR33070">
    <property type="entry name" value="OS06G0725500 PROTEIN"/>
    <property type="match status" value="1"/>
</dbReference>
<proteinExistence type="predicted"/>
<dbReference type="InterPro" id="IPR004320">
    <property type="entry name" value="BPS1_pln"/>
</dbReference>
<dbReference type="AlphaFoldDB" id="A0AAQ3X9T2"/>